<dbReference type="Pfam" id="PF01565">
    <property type="entry name" value="FAD_binding_4"/>
    <property type="match status" value="1"/>
</dbReference>
<comment type="subcellular location">
    <subcellularLocation>
        <location evidence="3 19">Cytoplasm</location>
    </subcellularLocation>
</comment>
<accession>A0ABP9QTJ3</accession>
<proteinExistence type="inferred from homology"/>
<sequence>MLLPIFEDIPLADLNTLRLPARAERYAEIHSPEQLIKLIERGDLATQRVFILGGGSNIVLKGDLNAFVLHMRIPGHMLATELDDAWIVRAGAGENWHEFVRWTLDQGWGGLENLSLIPGTVGAAPIQNIGAYGVELADRFFALEAVDLRSGRIISFDKDACQFAYRDSLFKQQGAAGRFVITAVSFRLPKDWQPVTSYADVASYLEQNGIDAPTPRDISDAVIAIRSRKLPDPAKLPNAGSFFKNPVVTQAQFDALVRDWPQLANNPQPDGTVKLSAGWLIERAGWKGRNLGPVGMYEKQALVLVNHGDGKGEDVLRLAAEVTAAVEGMFGVRLEQEPVLV</sequence>
<evidence type="ECO:0000259" key="20">
    <source>
        <dbReference type="PROSITE" id="PS51387"/>
    </source>
</evidence>
<evidence type="ECO:0000256" key="19">
    <source>
        <dbReference type="HAMAP-Rule" id="MF_00037"/>
    </source>
</evidence>
<dbReference type="NCBIfam" id="TIGR00179">
    <property type="entry name" value="murB"/>
    <property type="match status" value="1"/>
</dbReference>
<evidence type="ECO:0000256" key="7">
    <source>
        <dbReference type="ARBA" id="ARBA00022490"/>
    </source>
</evidence>
<keyword evidence="10 19" id="KW-0274">FAD</keyword>
<dbReference type="InterPro" id="IPR036318">
    <property type="entry name" value="FAD-bd_PCMH-like_sf"/>
</dbReference>
<dbReference type="PANTHER" id="PTHR21071:SF4">
    <property type="entry name" value="UDP-N-ACETYLENOLPYRUVOYLGLUCOSAMINE REDUCTASE"/>
    <property type="match status" value="1"/>
</dbReference>
<keyword evidence="8 19" id="KW-0132">Cell division</keyword>
<evidence type="ECO:0000313" key="21">
    <source>
        <dbReference type="EMBL" id="GAA5166998.1"/>
    </source>
</evidence>
<gene>
    <name evidence="19 21" type="primary">murB</name>
    <name evidence="21" type="ORF">GCM10025770_24920</name>
</gene>
<evidence type="ECO:0000256" key="3">
    <source>
        <dbReference type="ARBA" id="ARBA00004496"/>
    </source>
</evidence>
<dbReference type="NCBIfam" id="NF000755">
    <property type="entry name" value="PRK00046.1"/>
    <property type="match status" value="1"/>
</dbReference>
<keyword evidence="22" id="KW-1185">Reference proteome</keyword>
<evidence type="ECO:0000256" key="4">
    <source>
        <dbReference type="ARBA" id="ARBA00004752"/>
    </source>
</evidence>
<keyword evidence="7 19" id="KW-0963">Cytoplasm</keyword>
<feature type="active site" description="Proton donor" evidence="19">
    <location>
        <position position="241"/>
    </location>
</feature>
<dbReference type="SUPFAM" id="SSF56194">
    <property type="entry name" value="Uridine diphospho-N-Acetylenolpyruvylglucosamine reductase, MurB, C-terminal domain"/>
    <property type="match status" value="1"/>
</dbReference>
<evidence type="ECO:0000256" key="13">
    <source>
        <dbReference type="ARBA" id="ARBA00022984"/>
    </source>
</evidence>
<evidence type="ECO:0000256" key="18">
    <source>
        <dbReference type="ARBA" id="ARBA00048914"/>
    </source>
</evidence>
<dbReference type="SUPFAM" id="SSF56176">
    <property type="entry name" value="FAD-binding/transporter-associated domain-like"/>
    <property type="match status" value="1"/>
</dbReference>
<protein>
    <recommendedName>
        <fullName evidence="6 19">UDP-N-acetylenolpyruvoylglucosamine reductase</fullName>
        <ecNumber evidence="5 19">1.3.1.98</ecNumber>
    </recommendedName>
    <alternativeName>
        <fullName evidence="17 19">UDP-N-acetylmuramate dehydrogenase</fullName>
    </alternativeName>
</protein>
<evidence type="ECO:0000256" key="1">
    <source>
        <dbReference type="ARBA" id="ARBA00001974"/>
    </source>
</evidence>
<organism evidence="21 22">
    <name type="scientific">Viridibacterium curvum</name>
    <dbReference type="NCBI Taxonomy" id="1101404"/>
    <lineage>
        <taxon>Bacteria</taxon>
        <taxon>Pseudomonadati</taxon>
        <taxon>Pseudomonadota</taxon>
        <taxon>Betaproteobacteria</taxon>
        <taxon>Rhodocyclales</taxon>
        <taxon>Rhodocyclaceae</taxon>
        <taxon>Viridibacterium</taxon>
    </lineage>
</organism>
<feature type="domain" description="FAD-binding PCMH-type" evidence="20">
    <location>
        <begin position="18"/>
        <end position="191"/>
    </location>
</feature>
<comment type="function">
    <text evidence="2 19">Cell wall formation.</text>
</comment>
<dbReference type="NCBIfam" id="NF010478">
    <property type="entry name" value="PRK13903.1"/>
    <property type="match status" value="1"/>
</dbReference>
<dbReference type="InterPro" id="IPR036635">
    <property type="entry name" value="MurB_C_sf"/>
</dbReference>
<dbReference type="EMBL" id="BAABLD010000008">
    <property type="protein sequence ID" value="GAA5166998.1"/>
    <property type="molecule type" value="Genomic_DNA"/>
</dbReference>
<evidence type="ECO:0000256" key="8">
    <source>
        <dbReference type="ARBA" id="ARBA00022618"/>
    </source>
</evidence>
<keyword evidence="16 19" id="KW-0961">Cell wall biogenesis/degradation</keyword>
<dbReference type="PROSITE" id="PS51387">
    <property type="entry name" value="FAD_PCMH"/>
    <property type="match status" value="1"/>
</dbReference>
<reference evidence="22" key="1">
    <citation type="journal article" date="2019" name="Int. J. Syst. Evol. Microbiol.">
        <title>The Global Catalogue of Microorganisms (GCM) 10K type strain sequencing project: providing services to taxonomists for standard genome sequencing and annotation.</title>
        <authorList>
            <consortium name="The Broad Institute Genomics Platform"/>
            <consortium name="The Broad Institute Genome Sequencing Center for Infectious Disease"/>
            <person name="Wu L."/>
            <person name="Ma J."/>
        </authorList>
    </citation>
    <scope>NUCLEOTIDE SEQUENCE [LARGE SCALE GENOMIC DNA]</scope>
    <source>
        <strain evidence="22">JCM 18715</strain>
    </source>
</reference>
<dbReference type="InterPro" id="IPR016169">
    <property type="entry name" value="FAD-bd_PCMH_sub2"/>
</dbReference>
<dbReference type="EC" id="1.3.1.98" evidence="5 19"/>
<evidence type="ECO:0000313" key="22">
    <source>
        <dbReference type="Proteomes" id="UP001500547"/>
    </source>
</evidence>
<keyword evidence="12 19" id="KW-0133">Cell shape</keyword>
<dbReference type="InterPro" id="IPR003170">
    <property type="entry name" value="MurB"/>
</dbReference>
<evidence type="ECO:0000256" key="11">
    <source>
        <dbReference type="ARBA" id="ARBA00022857"/>
    </source>
</evidence>
<evidence type="ECO:0000256" key="6">
    <source>
        <dbReference type="ARBA" id="ARBA00015188"/>
    </source>
</evidence>
<dbReference type="InterPro" id="IPR016166">
    <property type="entry name" value="FAD-bd_PCMH"/>
</dbReference>
<comment type="pathway">
    <text evidence="4 19">Cell wall biogenesis; peptidoglycan biosynthesis.</text>
</comment>
<dbReference type="Gene3D" id="3.90.78.10">
    <property type="entry name" value="UDP-N-acetylenolpyruvoylglucosamine reductase, C-terminal domain"/>
    <property type="match status" value="1"/>
</dbReference>
<keyword evidence="11 19" id="KW-0521">NADP</keyword>
<keyword evidence="13 19" id="KW-0573">Peptidoglycan synthesis</keyword>
<evidence type="ECO:0000256" key="15">
    <source>
        <dbReference type="ARBA" id="ARBA00023306"/>
    </source>
</evidence>
<name>A0ABP9QTJ3_9RHOO</name>
<dbReference type="InterPro" id="IPR016167">
    <property type="entry name" value="FAD-bd_PCMH_sub1"/>
</dbReference>
<feature type="active site" evidence="19">
    <location>
        <position position="337"/>
    </location>
</feature>
<feature type="active site" evidence="19">
    <location>
        <position position="166"/>
    </location>
</feature>
<dbReference type="Gene3D" id="3.30.43.10">
    <property type="entry name" value="Uridine Diphospho-n-acetylenolpyruvylglucosamine Reductase, domain 2"/>
    <property type="match status" value="1"/>
</dbReference>
<dbReference type="RefSeq" id="WP_345533306.1">
    <property type="nucleotide sequence ID" value="NZ_BAABLD010000008.1"/>
</dbReference>
<evidence type="ECO:0000256" key="14">
    <source>
        <dbReference type="ARBA" id="ARBA00023002"/>
    </source>
</evidence>
<evidence type="ECO:0000256" key="16">
    <source>
        <dbReference type="ARBA" id="ARBA00023316"/>
    </source>
</evidence>
<dbReference type="InterPro" id="IPR011601">
    <property type="entry name" value="MurB_C"/>
</dbReference>
<evidence type="ECO:0000256" key="9">
    <source>
        <dbReference type="ARBA" id="ARBA00022630"/>
    </source>
</evidence>
<evidence type="ECO:0000256" key="10">
    <source>
        <dbReference type="ARBA" id="ARBA00022827"/>
    </source>
</evidence>
<evidence type="ECO:0000256" key="17">
    <source>
        <dbReference type="ARBA" id="ARBA00031026"/>
    </source>
</evidence>
<dbReference type="PANTHER" id="PTHR21071">
    <property type="entry name" value="UDP-N-ACETYLENOLPYRUVOYLGLUCOSAMINE REDUCTASE"/>
    <property type="match status" value="1"/>
</dbReference>
<evidence type="ECO:0000256" key="2">
    <source>
        <dbReference type="ARBA" id="ARBA00003921"/>
    </source>
</evidence>
<evidence type="ECO:0000256" key="12">
    <source>
        <dbReference type="ARBA" id="ARBA00022960"/>
    </source>
</evidence>
<comment type="similarity">
    <text evidence="19">Belongs to the MurB family.</text>
</comment>
<dbReference type="Pfam" id="PF02873">
    <property type="entry name" value="MurB_C"/>
    <property type="match status" value="1"/>
</dbReference>
<comment type="catalytic activity">
    <reaction evidence="18 19">
        <text>UDP-N-acetyl-alpha-D-muramate + NADP(+) = UDP-N-acetyl-3-O-(1-carboxyvinyl)-alpha-D-glucosamine + NADPH + H(+)</text>
        <dbReference type="Rhea" id="RHEA:12248"/>
        <dbReference type="ChEBI" id="CHEBI:15378"/>
        <dbReference type="ChEBI" id="CHEBI:57783"/>
        <dbReference type="ChEBI" id="CHEBI:58349"/>
        <dbReference type="ChEBI" id="CHEBI:68483"/>
        <dbReference type="ChEBI" id="CHEBI:70757"/>
        <dbReference type="EC" id="1.3.1.98"/>
    </reaction>
</comment>
<keyword evidence="9 19" id="KW-0285">Flavoprotein</keyword>
<keyword evidence="14 19" id="KW-0560">Oxidoreductase</keyword>
<dbReference type="Gene3D" id="3.30.465.10">
    <property type="match status" value="1"/>
</dbReference>
<comment type="caution">
    <text evidence="21">The sequence shown here is derived from an EMBL/GenBank/DDBJ whole genome shotgun (WGS) entry which is preliminary data.</text>
</comment>
<keyword evidence="15 19" id="KW-0131">Cell cycle</keyword>
<dbReference type="HAMAP" id="MF_00037">
    <property type="entry name" value="MurB"/>
    <property type="match status" value="1"/>
</dbReference>
<comment type="cofactor">
    <cofactor evidence="1 19">
        <name>FAD</name>
        <dbReference type="ChEBI" id="CHEBI:57692"/>
    </cofactor>
</comment>
<dbReference type="Proteomes" id="UP001500547">
    <property type="component" value="Unassembled WGS sequence"/>
</dbReference>
<dbReference type="InterPro" id="IPR006094">
    <property type="entry name" value="Oxid_FAD_bind_N"/>
</dbReference>
<evidence type="ECO:0000256" key="5">
    <source>
        <dbReference type="ARBA" id="ARBA00012518"/>
    </source>
</evidence>